<keyword evidence="6 10" id="KW-0812">Transmembrane</keyword>
<dbReference type="GO" id="GO:0005886">
    <property type="term" value="C:plasma membrane"/>
    <property type="evidence" value="ECO:0007669"/>
    <property type="project" value="UniProtKB-SubCell"/>
</dbReference>
<dbReference type="PANTHER" id="PTHR36844">
    <property type="entry name" value="PROTEASE PRSW"/>
    <property type="match status" value="1"/>
</dbReference>
<dbReference type="AlphaFoldDB" id="A0A1F6V1M6"/>
<keyword evidence="4" id="KW-1003">Cell membrane</keyword>
<evidence type="ECO:0000256" key="10">
    <source>
        <dbReference type="SAM" id="Phobius"/>
    </source>
</evidence>
<keyword evidence="5" id="KW-0645">Protease</keyword>
<dbReference type="InterPro" id="IPR023596">
    <property type="entry name" value="Peptidase_PrsW_arch/bac"/>
</dbReference>
<comment type="caution">
    <text evidence="11">The sequence shown here is derived from an EMBL/GenBank/DDBJ whole genome shotgun (WGS) entry which is preliminary data.</text>
</comment>
<proteinExistence type="inferred from homology"/>
<evidence type="ECO:0000313" key="11">
    <source>
        <dbReference type="EMBL" id="OGI63671.1"/>
    </source>
</evidence>
<evidence type="ECO:0000256" key="4">
    <source>
        <dbReference type="ARBA" id="ARBA00022475"/>
    </source>
</evidence>
<dbReference type="InterPro" id="IPR026898">
    <property type="entry name" value="PrsW"/>
</dbReference>
<evidence type="ECO:0000256" key="8">
    <source>
        <dbReference type="ARBA" id="ARBA00022989"/>
    </source>
</evidence>
<evidence type="ECO:0000256" key="9">
    <source>
        <dbReference type="ARBA" id="ARBA00023136"/>
    </source>
</evidence>
<evidence type="ECO:0000256" key="6">
    <source>
        <dbReference type="ARBA" id="ARBA00022692"/>
    </source>
</evidence>
<feature type="transmembrane region" description="Helical" evidence="10">
    <location>
        <begin position="39"/>
        <end position="61"/>
    </location>
</feature>
<keyword evidence="7" id="KW-0378">Hydrolase</keyword>
<feature type="transmembrane region" description="Helical" evidence="10">
    <location>
        <begin position="147"/>
        <end position="167"/>
    </location>
</feature>
<protein>
    <recommendedName>
        <fullName evidence="3">Protease PrsW</fullName>
    </recommendedName>
</protein>
<keyword evidence="8 10" id="KW-1133">Transmembrane helix</keyword>
<organism evidence="11 12">
    <name type="scientific">Candidatus Nomurabacteria bacterium RIFCSPHIGHO2_01_FULL_40_20</name>
    <dbReference type="NCBI Taxonomy" id="1801738"/>
    <lineage>
        <taxon>Bacteria</taxon>
        <taxon>Candidatus Nomuraibacteriota</taxon>
    </lineage>
</organism>
<feature type="transmembrane region" description="Helical" evidence="10">
    <location>
        <begin position="103"/>
        <end position="127"/>
    </location>
</feature>
<dbReference type="GO" id="GO:0008233">
    <property type="term" value="F:peptidase activity"/>
    <property type="evidence" value="ECO:0007669"/>
    <property type="project" value="UniProtKB-KW"/>
</dbReference>
<keyword evidence="9 10" id="KW-0472">Membrane</keyword>
<evidence type="ECO:0000256" key="3">
    <source>
        <dbReference type="ARBA" id="ARBA00018997"/>
    </source>
</evidence>
<accession>A0A1F6V1M6</accession>
<dbReference type="PANTHER" id="PTHR36844:SF1">
    <property type="entry name" value="PROTEASE PRSW"/>
    <property type="match status" value="1"/>
</dbReference>
<gene>
    <name evidence="11" type="ORF">A2733_00180</name>
</gene>
<dbReference type="EMBL" id="MFTO01000014">
    <property type="protein sequence ID" value="OGI63671.1"/>
    <property type="molecule type" value="Genomic_DNA"/>
</dbReference>
<comment type="subcellular location">
    <subcellularLocation>
        <location evidence="1">Cell membrane</location>
        <topology evidence="1">Multi-pass membrane protein</topology>
    </subcellularLocation>
</comment>
<dbReference type="PIRSF" id="PIRSF016933">
    <property type="entry name" value="PrsW"/>
    <property type="match status" value="1"/>
</dbReference>
<evidence type="ECO:0000256" key="2">
    <source>
        <dbReference type="ARBA" id="ARBA00009165"/>
    </source>
</evidence>
<evidence type="ECO:0000256" key="7">
    <source>
        <dbReference type="ARBA" id="ARBA00022801"/>
    </source>
</evidence>
<name>A0A1F6V1M6_9BACT</name>
<evidence type="ECO:0000256" key="1">
    <source>
        <dbReference type="ARBA" id="ARBA00004651"/>
    </source>
</evidence>
<reference evidence="11 12" key="1">
    <citation type="journal article" date="2016" name="Nat. Commun.">
        <title>Thousands of microbial genomes shed light on interconnected biogeochemical processes in an aquifer system.</title>
        <authorList>
            <person name="Anantharaman K."/>
            <person name="Brown C.T."/>
            <person name="Hug L.A."/>
            <person name="Sharon I."/>
            <person name="Castelle C.J."/>
            <person name="Probst A.J."/>
            <person name="Thomas B.C."/>
            <person name="Singh A."/>
            <person name="Wilkins M.J."/>
            <person name="Karaoz U."/>
            <person name="Brodie E.L."/>
            <person name="Williams K.H."/>
            <person name="Hubbard S.S."/>
            <person name="Banfield J.F."/>
        </authorList>
    </citation>
    <scope>NUCLEOTIDE SEQUENCE [LARGE SCALE GENOMIC DNA]</scope>
</reference>
<evidence type="ECO:0000256" key="5">
    <source>
        <dbReference type="ARBA" id="ARBA00022670"/>
    </source>
</evidence>
<feature type="transmembrane region" description="Helical" evidence="10">
    <location>
        <begin position="73"/>
        <end position="91"/>
    </location>
</feature>
<evidence type="ECO:0000313" key="12">
    <source>
        <dbReference type="Proteomes" id="UP000178985"/>
    </source>
</evidence>
<feature type="transmembrane region" description="Helical" evidence="10">
    <location>
        <begin position="202"/>
        <end position="220"/>
    </location>
</feature>
<sequence>MFNDPKTLVIAFFGGVIPALIWLFFWLREDKKKAEPRGLLTLIFIMGMLSVIVVLPIQKFIQTHVGSNEWELFLFATAEEIIKFLAVIFLVHKTVHFDEPLDWPIYLITGALGFAALENMLFLIQPISLGNSIVGLLTGQLRFLGSTLLHAVASGTVGISMGLAFYASRTVKKWHLLVGLLVATALHTIFNFFIMRNNGSDFLKVFAFLWVITIIIILLFEKLRRMS</sequence>
<dbReference type="Pfam" id="PF13367">
    <property type="entry name" value="PrsW-protease"/>
    <property type="match status" value="1"/>
</dbReference>
<comment type="similarity">
    <text evidence="2">Belongs to the protease PrsW family.</text>
</comment>
<dbReference type="Proteomes" id="UP000178985">
    <property type="component" value="Unassembled WGS sequence"/>
</dbReference>
<feature type="transmembrane region" description="Helical" evidence="10">
    <location>
        <begin position="6"/>
        <end position="27"/>
    </location>
</feature>
<feature type="transmembrane region" description="Helical" evidence="10">
    <location>
        <begin position="174"/>
        <end position="196"/>
    </location>
</feature>
<dbReference type="GO" id="GO:0006508">
    <property type="term" value="P:proteolysis"/>
    <property type="evidence" value="ECO:0007669"/>
    <property type="project" value="UniProtKB-KW"/>
</dbReference>